<name>A0A8S9TUE7_PHYIN</name>
<dbReference type="InterPro" id="IPR002110">
    <property type="entry name" value="Ankyrin_rpt"/>
</dbReference>
<dbReference type="InterPro" id="IPR036770">
    <property type="entry name" value="Ankyrin_rpt-contain_sf"/>
</dbReference>
<evidence type="ECO:0000256" key="1">
    <source>
        <dbReference type="PROSITE-ProRule" id="PRU00023"/>
    </source>
</evidence>
<dbReference type="PROSITE" id="PS50088">
    <property type="entry name" value="ANK_REPEAT"/>
    <property type="match status" value="1"/>
</dbReference>
<sequence length="250" mass="28829">CSPMPQLPRVEKAWLEAAKNGDVDQMKTLRKWYPQWLNLSRTVDEDTATNDSDGFLPSRSPGFCSWDGFHLRTVGASALHTATWHGDNKIVQYLLEEGQDPKTEDESGMTAIVLAIMHHNLQATRCVYRERVAIQRNLVMDCPSSNFSYVSMLMSTNSVSEGRLHCIMPQRTMRTRSHVFFSPVERVSTRRMGYVWWFNKISDLTRVFNRQEWTSPLHHCIQPPSLLVADLLLCSVWQARRRTSTARRLS</sequence>
<dbReference type="Proteomes" id="UP000704712">
    <property type="component" value="Unassembled WGS sequence"/>
</dbReference>
<organism evidence="2 3">
    <name type="scientific">Phytophthora infestans</name>
    <name type="common">Potato late blight agent</name>
    <name type="synonym">Botrytis infestans</name>
    <dbReference type="NCBI Taxonomy" id="4787"/>
    <lineage>
        <taxon>Eukaryota</taxon>
        <taxon>Sar</taxon>
        <taxon>Stramenopiles</taxon>
        <taxon>Oomycota</taxon>
        <taxon>Peronosporomycetes</taxon>
        <taxon>Peronosporales</taxon>
        <taxon>Peronosporaceae</taxon>
        <taxon>Phytophthora</taxon>
    </lineage>
</organism>
<keyword evidence="1" id="KW-0040">ANK repeat</keyword>
<dbReference type="AlphaFoldDB" id="A0A8S9TUE7"/>
<feature type="repeat" description="ANK" evidence="1">
    <location>
        <begin position="74"/>
        <end position="106"/>
    </location>
</feature>
<evidence type="ECO:0000313" key="3">
    <source>
        <dbReference type="Proteomes" id="UP000704712"/>
    </source>
</evidence>
<dbReference type="SUPFAM" id="SSF48403">
    <property type="entry name" value="Ankyrin repeat"/>
    <property type="match status" value="1"/>
</dbReference>
<feature type="non-terminal residue" evidence="2">
    <location>
        <position position="1"/>
    </location>
</feature>
<dbReference type="Pfam" id="PF12796">
    <property type="entry name" value="Ank_2"/>
    <property type="match status" value="1"/>
</dbReference>
<dbReference type="PROSITE" id="PS50297">
    <property type="entry name" value="ANK_REP_REGION"/>
    <property type="match status" value="1"/>
</dbReference>
<evidence type="ECO:0000313" key="2">
    <source>
        <dbReference type="EMBL" id="KAF4132426.1"/>
    </source>
</evidence>
<proteinExistence type="predicted"/>
<gene>
    <name evidence="2" type="ORF">GN958_ATG18396</name>
</gene>
<dbReference type="EMBL" id="JAACNO010002550">
    <property type="protein sequence ID" value="KAF4132426.1"/>
    <property type="molecule type" value="Genomic_DNA"/>
</dbReference>
<comment type="caution">
    <text evidence="2">The sequence shown here is derived from an EMBL/GenBank/DDBJ whole genome shotgun (WGS) entry which is preliminary data.</text>
</comment>
<accession>A0A8S9TUE7</accession>
<dbReference type="Gene3D" id="1.25.40.20">
    <property type="entry name" value="Ankyrin repeat-containing domain"/>
    <property type="match status" value="1"/>
</dbReference>
<protein>
    <submittedName>
        <fullName evidence="2">Ankyrin repeats (Many copies)</fullName>
    </submittedName>
</protein>
<reference evidence="2" key="1">
    <citation type="submission" date="2020-03" db="EMBL/GenBank/DDBJ databases">
        <title>Hybrid Assembly of Korean Phytophthora infestans isolates.</title>
        <authorList>
            <person name="Prokchorchik M."/>
            <person name="Lee Y."/>
            <person name="Seo J."/>
            <person name="Cho J.-H."/>
            <person name="Park Y.-E."/>
            <person name="Jang D.-C."/>
            <person name="Im J.-S."/>
            <person name="Choi J.-G."/>
            <person name="Park H.-J."/>
            <person name="Lee G.-B."/>
            <person name="Lee Y.-G."/>
            <person name="Hong S.-Y."/>
            <person name="Cho K."/>
            <person name="Sohn K.H."/>
        </authorList>
    </citation>
    <scope>NUCLEOTIDE SEQUENCE</scope>
    <source>
        <strain evidence="2">KR_2_A2</strain>
    </source>
</reference>